<dbReference type="Proteomes" id="UP001501337">
    <property type="component" value="Unassembled WGS sequence"/>
</dbReference>
<organism evidence="2 3">
    <name type="scientific">Allohahella marinimesophila</name>
    <dbReference type="NCBI Taxonomy" id="1054972"/>
    <lineage>
        <taxon>Bacteria</taxon>
        <taxon>Pseudomonadati</taxon>
        <taxon>Pseudomonadota</taxon>
        <taxon>Gammaproteobacteria</taxon>
        <taxon>Oceanospirillales</taxon>
        <taxon>Hahellaceae</taxon>
        <taxon>Allohahella</taxon>
    </lineage>
</organism>
<evidence type="ECO:0000313" key="3">
    <source>
        <dbReference type="Proteomes" id="UP001501337"/>
    </source>
</evidence>
<dbReference type="Pfam" id="PF04402">
    <property type="entry name" value="SIMPL"/>
    <property type="match status" value="1"/>
</dbReference>
<evidence type="ECO:0000256" key="1">
    <source>
        <dbReference type="SAM" id="SignalP"/>
    </source>
</evidence>
<sequence>MITSSVPNGYLAILPWKRLMFAAAGLCLAGSALALEPQEPQMRQVSFSVESASKIDQDLIEASLYYETQRLEAADAAAEVNNKMAEALKLLEGRDGLEYSTLAYQTYPVYEKSNIEGWRVRQVLQVSGQDKTAVTEALTALQKTLSIQSLEFVVSRGAREETNAQLTKDVLAKFKQRAQLISTSMDAATYEITSIQIDTQGGNQPNYPRAEMMMARDSSGGSGPALEAGKAEIVVSANATIELVFDGDKR</sequence>
<keyword evidence="1" id="KW-0732">Signal</keyword>
<dbReference type="RefSeq" id="WP_344803103.1">
    <property type="nucleotide sequence ID" value="NZ_BAABBO010000001.1"/>
</dbReference>
<feature type="chain" id="PRO_5047083806" evidence="1">
    <location>
        <begin position="35"/>
        <end position="250"/>
    </location>
</feature>
<evidence type="ECO:0000313" key="2">
    <source>
        <dbReference type="EMBL" id="GAA3949514.1"/>
    </source>
</evidence>
<dbReference type="PANTHER" id="PTHR34387:SF1">
    <property type="entry name" value="PERIPLASMIC IMMUNOGENIC PROTEIN"/>
    <property type="match status" value="1"/>
</dbReference>
<feature type="signal peptide" evidence="1">
    <location>
        <begin position="1"/>
        <end position="34"/>
    </location>
</feature>
<gene>
    <name evidence="2" type="ORF">GCM10022278_05860</name>
</gene>
<dbReference type="Gene3D" id="3.30.110.170">
    <property type="entry name" value="Protein of unknown function (DUF541), domain 1"/>
    <property type="match status" value="1"/>
</dbReference>
<dbReference type="Gene3D" id="3.30.70.2970">
    <property type="entry name" value="Protein of unknown function (DUF541), domain 2"/>
    <property type="match status" value="1"/>
</dbReference>
<proteinExistence type="predicted"/>
<dbReference type="PANTHER" id="PTHR34387">
    <property type="entry name" value="SLR1258 PROTEIN"/>
    <property type="match status" value="1"/>
</dbReference>
<dbReference type="EMBL" id="BAABBO010000001">
    <property type="protein sequence ID" value="GAA3949514.1"/>
    <property type="molecule type" value="Genomic_DNA"/>
</dbReference>
<comment type="caution">
    <text evidence="2">The sequence shown here is derived from an EMBL/GenBank/DDBJ whole genome shotgun (WGS) entry which is preliminary data.</text>
</comment>
<protein>
    <submittedName>
        <fullName evidence="2">SIMPL domain-containing protein</fullName>
    </submittedName>
</protein>
<name>A0ABP7NL70_9GAMM</name>
<reference evidence="3" key="1">
    <citation type="journal article" date="2019" name="Int. J. Syst. Evol. Microbiol.">
        <title>The Global Catalogue of Microorganisms (GCM) 10K type strain sequencing project: providing services to taxonomists for standard genome sequencing and annotation.</title>
        <authorList>
            <consortium name="The Broad Institute Genomics Platform"/>
            <consortium name="The Broad Institute Genome Sequencing Center for Infectious Disease"/>
            <person name="Wu L."/>
            <person name="Ma J."/>
        </authorList>
    </citation>
    <scope>NUCLEOTIDE SEQUENCE [LARGE SCALE GENOMIC DNA]</scope>
    <source>
        <strain evidence="3">JCM 17555</strain>
    </source>
</reference>
<keyword evidence="3" id="KW-1185">Reference proteome</keyword>
<dbReference type="InterPro" id="IPR052022">
    <property type="entry name" value="26kDa_periplasmic_antigen"/>
</dbReference>
<dbReference type="InterPro" id="IPR007497">
    <property type="entry name" value="SIMPL/DUF541"/>
</dbReference>
<accession>A0ABP7NL70</accession>